<feature type="compositionally biased region" description="Low complexity" evidence="2">
    <location>
        <begin position="498"/>
        <end position="508"/>
    </location>
</feature>
<reference evidence="5 6" key="1">
    <citation type="submission" date="2024-02" db="EMBL/GenBank/DDBJ databases">
        <title>A chromosome-level genome assembly of Drosophila madeirensis, a fruit fly species endemic to Madeira island.</title>
        <authorList>
            <person name="Tomihara K."/>
            <person name="Llopart A."/>
            <person name="Yamamoto D."/>
        </authorList>
    </citation>
    <scope>NUCLEOTIDE SEQUENCE [LARGE SCALE GENOMIC DNA]</scope>
    <source>
        <strain evidence="5 6">RF1</strain>
    </source>
</reference>
<dbReference type="Proteomes" id="UP001500889">
    <property type="component" value="Chromosome O"/>
</dbReference>
<feature type="domain" description="Band 7" evidence="4">
    <location>
        <begin position="85"/>
        <end position="243"/>
    </location>
</feature>
<dbReference type="Gene3D" id="3.30.479.30">
    <property type="entry name" value="Band 7 domain"/>
    <property type="match status" value="1"/>
</dbReference>
<dbReference type="InterPro" id="IPR001107">
    <property type="entry name" value="Band_7"/>
</dbReference>
<feature type="compositionally biased region" description="Polar residues" evidence="2">
    <location>
        <begin position="1"/>
        <end position="10"/>
    </location>
</feature>
<feature type="compositionally biased region" description="Basic and acidic residues" evidence="2">
    <location>
        <begin position="400"/>
        <end position="415"/>
    </location>
</feature>
<gene>
    <name evidence="5" type="ORF">DMAD_08553</name>
</gene>
<protein>
    <submittedName>
        <fullName evidence="5">Protein unc-1-like</fullName>
    </submittedName>
</protein>
<dbReference type="InterPro" id="IPR001972">
    <property type="entry name" value="Stomatin_HflK_fam"/>
</dbReference>
<feature type="region of interest" description="Disordered" evidence="2">
    <location>
        <begin position="317"/>
        <end position="338"/>
    </location>
</feature>
<dbReference type="PANTHER" id="PTHR10264">
    <property type="entry name" value="BAND 7 PROTEIN-RELATED"/>
    <property type="match status" value="1"/>
</dbReference>
<feature type="transmembrane region" description="Helical" evidence="3">
    <location>
        <begin position="66"/>
        <end position="90"/>
    </location>
</feature>
<feature type="compositionally biased region" description="Pro residues" evidence="2">
    <location>
        <begin position="509"/>
        <end position="537"/>
    </location>
</feature>
<dbReference type="PANTHER" id="PTHR10264:SF19">
    <property type="entry name" value="AT06885P-RELATED"/>
    <property type="match status" value="1"/>
</dbReference>
<keyword evidence="3" id="KW-1133">Transmembrane helix</keyword>
<evidence type="ECO:0000313" key="6">
    <source>
        <dbReference type="Proteomes" id="UP001500889"/>
    </source>
</evidence>
<dbReference type="AlphaFoldDB" id="A0AAU9EZG8"/>
<evidence type="ECO:0000259" key="4">
    <source>
        <dbReference type="SMART" id="SM00244"/>
    </source>
</evidence>
<sequence length="537" mass="59565">MSYPTKNNNGAPPHGDTDADDAPPNPQPDKPPPGPSDNEAIPEPRVRPSRYITTTEDAKDSGFEKIAVYLSVFFVIITFPLSIFLCLIVVKEYHRVLVFRLGRVRKGIRGPGLVWTLPCIDDFIKVDLRTFATEVPSQDILTRDSVTISVDAVLYYCIKDPMDALIQVDDAKEATVLIAQTTLRHIVGAKPLHTLLTSRDTLSKEIQVAVDEITERWGVRVERVDVMDISLPLVMQRSLASEAEAVREARAKIISAEGERNASQALKEASDVMSQNKITLQLRHLQILTAIAAEHNCTIIFPFPMEVMTAFGIVEGSSKSKPKQGGKDGDGKKQPSDFYQFGDFTPKIIIPEPANLPENLRLEETFGEEQQETNEPERKAEDSELIHEEPGAVNDSAAESDPRNDNAKNEKKLEGSESIPAQKGDVNDSSNFTSMPLRLTRLISPHFRRSHARTGVETETDPAATAEADQNRKHQARNEFSYYSIIPEKKEEPDKNIKTSSNAKSNPKPSTPPKPPSPSPPPPSAPSEPPWNPWDIY</sequence>
<organism evidence="5 6">
    <name type="scientific">Drosophila madeirensis</name>
    <name type="common">Fruit fly</name>
    <dbReference type="NCBI Taxonomy" id="30013"/>
    <lineage>
        <taxon>Eukaryota</taxon>
        <taxon>Metazoa</taxon>
        <taxon>Ecdysozoa</taxon>
        <taxon>Arthropoda</taxon>
        <taxon>Hexapoda</taxon>
        <taxon>Insecta</taxon>
        <taxon>Pterygota</taxon>
        <taxon>Neoptera</taxon>
        <taxon>Endopterygota</taxon>
        <taxon>Diptera</taxon>
        <taxon>Brachycera</taxon>
        <taxon>Muscomorpha</taxon>
        <taxon>Ephydroidea</taxon>
        <taxon>Drosophilidae</taxon>
        <taxon>Drosophila</taxon>
        <taxon>Sophophora</taxon>
    </lineage>
</organism>
<proteinExistence type="inferred from homology"/>
<dbReference type="InterPro" id="IPR036013">
    <property type="entry name" value="Band_7/SPFH_dom_sf"/>
</dbReference>
<feature type="compositionally biased region" description="Pro residues" evidence="2">
    <location>
        <begin position="23"/>
        <end position="35"/>
    </location>
</feature>
<evidence type="ECO:0000256" key="3">
    <source>
        <dbReference type="SAM" id="Phobius"/>
    </source>
</evidence>
<dbReference type="EMBL" id="AP029263">
    <property type="protein sequence ID" value="BFF89909.1"/>
    <property type="molecule type" value="Genomic_DNA"/>
</dbReference>
<keyword evidence="3" id="KW-0812">Transmembrane</keyword>
<dbReference type="SUPFAM" id="SSF117892">
    <property type="entry name" value="Band 7/SPFH domain"/>
    <property type="match status" value="1"/>
</dbReference>
<comment type="similarity">
    <text evidence="1">Belongs to the band 7/mec-2 family.</text>
</comment>
<dbReference type="FunFam" id="3.30.479.30:FF:000004">
    <property type="entry name" value="Putative membrane protease family, stomatin"/>
    <property type="match status" value="1"/>
</dbReference>
<feature type="compositionally biased region" description="Basic and acidic residues" evidence="2">
    <location>
        <begin position="487"/>
        <end position="497"/>
    </location>
</feature>
<evidence type="ECO:0000256" key="2">
    <source>
        <dbReference type="SAM" id="MobiDB-lite"/>
    </source>
</evidence>
<dbReference type="Gene3D" id="6.10.250.2090">
    <property type="match status" value="1"/>
</dbReference>
<keyword evidence="6" id="KW-1185">Reference proteome</keyword>
<dbReference type="GO" id="GO:0009898">
    <property type="term" value="C:cytoplasmic side of plasma membrane"/>
    <property type="evidence" value="ECO:0007669"/>
    <property type="project" value="UniProtKB-ARBA"/>
</dbReference>
<feature type="compositionally biased region" description="Basic and acidic residues" evidence="2">
    <location>
        <begin position="375"/>
        <end position="390"/>
    </location>
</feature>
<evidence type="ECO:0000256" key="1">
    <source>
        <dbReference type="ARBA" id="ARBA00008164"/>
    </source>
</evidence>
<evidence type="ECO:0000313" key="5">
    <source>
        <dbReference type="EMBL" id="BFF89909.1"/>
    </source>
</evidence>
<feature type="region of interest" description="Disordered" evidence="2">
    <location>
        <begin position="366"/>
        <end position="537"/>
    </location>
</feature>
<dbReference type="Pfam" id="PF01145">
    <property type="entry name" value="Band_7"/>
    <property type="match status" value="1"/>
</dbReference>
<keyword evidence="3" id="KW-0472">Membrane</keyword>
<dbReference type="InterPro" id="IPR043202">
    <property type="entry name" value="Band-7_stomatin-like"/>
</dbReference>
<dbReference type="SMART" id="SM00244">
    <property type="entry name" value="PHB"/>
    <property type="match status" value="1"/>
</dbReference>
<feature type="region of interest" description="Disordered" evidence="2">
    <location>
        <begin position="1"/>
        <end position="52"/>
    </location>
</feature>
<dbReference type="PRINTS" id="PR00721">
    <property type="entry name" value="STOMATIN"/>
</dbReference>
<feature type="compositionally biased region" description="Basic and acidic residues" evidence="2">
    <location>
        <begin position="325"/>
        <end position="335"/>
    </location>
</feature>
<name>A0AAU9EZG8_DROMD</name>
<accession>A0AAU9EZG8</accession>